<dbReference type="PANTHER" id="PTHR33930:SF2">
    <property type="entry name" value="BLR3452 PROTEIN"/>
    <property type="match status" value="1"/>
</dbReference>
<dbReference type="NCBIfam" id="TIGR00778">
    <property type="entry name" value="ahpD_dom"/>
    <property type="match status" value="1"/>
</dbReference>
<gene>
    <name evidence="2" type="ORF">Q4T40_09860</name>
</gene>
<reference evidence="2 3" key="1">
    <citation type="submission" date="2023-07" db="EMBL/GenBank/DDBJ databases">
        <title>The novel representative of Negativicutes class, Anaeroselena agilis gen. nov. sp. nov.</title>
        <authorList>
            <person name="Prokofeva M.I."/>
            <person name="Elcheninov A.G."/>
            <person name="Klyukina A."/>
            <person name="Kublanov I.V."/>
            <person name="Frolov E.N."/>
            <person name="Podosokorskaya O.A."/>
        </authorList>
    </citation>
    <scope>NUCLEOTIDE SEQUENCE [LARGE SCALE GENOMIC DNA]</scope>
    <source>
        <strain evidence="2 3">4137-cl</strain>
    </source>
</reference>
<proteinExistence type="predicted"/>
<evidence type="ECO:0000313" key="2">
    <source>
        <dbReference type="EMBL" id="MDT8901546.1"/>
    </source>
</evidence>
<feature type="domain" description="Carboxymuconolactone decarboxylase-like" evidence="1">
    <location>
        <begin position="23"/>
        <end position="98"/>
    </location>
</feature>
<organism evidence="2 3">
    <name type="scientific">Anaeroselena agilis</name>
    <dbReference type="NCBI Taxonomy" id="3063788"/>
    <lineage>
        <taxon>Bacteria</taxon>
        <taxon>Bacillati</taxon>
        <taxon>Bacillota</taxon>
        <taxon>Negativicutes</taxon>
        <taxon>Acetonemataceae</taxon>
        <taxon>Anaeroselena</taxon>
    </lineage>
</organism>
<dbReference type="EMBL" id="JAUOZS010000001">
    <property type="protein sequence ID" value="MDT8901546.1"/>
    <property type="molecule type" value="Genomic_DNA"/>
</dbReference>
<dbReference type="Proteomes" id="UP001254848">
    <property type="component" value="Unassembled WGS sequence"/>
</dbReference>
<sequence>MKELEQILTRRAANRERLEKEAPDLFGGFNELMKYYYKPGALTRRDKELMAVAASVATRCIPCLGNHLNNAIAAGATREQAFEAASIGVEFGGGPSFVVVRDHMPGMLDEIFAAKQP</sequence>
<dbReference type="RefSeq" id="WP_413780054.1">
    <property type="nucleotide sequence ID" value="NZ_JAUOZS010000001.1"/>
</dbReference>
<dbReference type="Pfam" id="PF02627">
    <property type="entry name" value="CMD"/>
    <property type="match status" value="1"/>
</dbReference>
<dbReference type="InterPro" id="IPR029032">
    <property type="entry name" value="AhpD-like"/>
</dbReference>
<accession>A0ABU3NXK2</accession>
<evidence type="ECO:0000259" key="1">
    <source>
        <dbReference type="Pfam" id="PF02627"/>
    </source>
</evidence>
<dbReference type="InterPro" id="IPR004675">
    <property type="entry name" value="AhpD_core"/>
</dbReference>
<evidence type="ECO:0000313" key="3">
    <source>
        <dbReference type="Proteomes" id="UP001254848"/>
    </source>
</evidence>
<dbReference type="Gene3D" id="1.20.1290.10">
    <property type="entry name" value="AhpD-like"/>
    <property type="match status" value="1"/>
</dbReference>
<protein>
    <submittedName>
        <fullName evidence="2">Carboxymuconolactone decarboxylase family protein</fullName>
    </submittedName>
</protein>
<dbReference type="InterPro" id="IPR003779">
    <property type="entry name" value="CMD-like"/>
</dbReference>
<name>A0ABU3NXK2_9FIRM</name>
<dbReference type="PANTHER" id="PTHR33930">
    <property type="entry name" value="ALKYL HYDROPEROXIDE REDUCTASE AHPD"/>
    <property type="match status" value="1"/>
</dbReference>
<keyword evidence="3" id="KW-1185">Reference proteome</keyword>
<comment type="caution">
    <text evidence="2">The sequence shown here is derived from an EMBL/GenBank/DDBJ whole genome shotgun (WGS) entry which is preliminary data.</text>
</comment>
<dbReference type="SUPFAM" id="SSF69118">
    <property type="entry name" value="AhpD-like"/>
    <property type="match status" value="1"/>
</dbReference>